<reference evidence="8" key="1">
    <citation type="submission" date="2020-08" db="EMBL/GenBank/DDBJ databases">
        <title>Genome sequencing and assembly of the red palm weevil Rhynchophorus ferrugineus.</title>
        <authorList>
            <person name="Dias G.B."/>
            <person name="Bergman C.M."/>
            <person name="Manee M."/>
        </authorList>
    </citation>
    <scope>NUCLEOTIDE SEQUENCE</scope>
    <source>
        <strain evidence="8">AA-2017</strain>
        <tissue evidence="8">Whole larva</tissue>
    </source>
</reference>
<dbReference type="Proteomes" id="UP000625711">
    <property type="component" value="Unassembled WGS sequence"/>
</dbReference>
<protein>
    <recommendedName>
        <fullName evidence="6">Mitochondrial inner membrane protein Mpv17</fullName>
    </recommendedName>
</protein>
<comment type="subcellular location">
    <subcellularLocation>
        <location evidence="1">Membrane</location>
        <topology evidence="1">Multi-pass membrane protein</topology>
    </subcellularLocation>
</comment>
<keyword evidence="9" id="KW-1185">Reference proteome</keyword>
<gene>
    <name evidence="8" type="ORF">GWI33_021336</name>
</gene>
<sequence length="176" mass="20613">MSFGKMYQRLLQNHFYLVQCIQTASLMTTGDCLAQLAIEKRTFKQYDFRRTAEFAFLGGVLVGPAVSAWYILLQRQFGHERNLRTTLCKMCCDQLLFAPMFLVVFITSLELIHDSKPGHIKQAFKNTYMDILLTNWKVWPAVQMVNFYVIPLQYQVLFVQAVAVFWNTYLSWKTQN</sequence>
<dbReference type="GO" id="GO:0015267">
    <property type="term" value="F:channel activity"/>
    <property type="evidence" value="ECO:0007669"/>
    <property type="project" value="TreeGrafter"/>
</dbReference>
<evidence type="ECO:0000256" key="5">
    <source>
        <dbReference type="ARBA" id="ARBA00023136"/>
    </source>
</evidence>
<keyword evidence="4 7" id="KW-1133">Transmembrane helix</keyword>
<dbReference type="InterPro" id="IPR007248">
    <property type="entry name" value="Mpv17_PMP22"/>
</dbReference>
<dbReference type="PANTHER" id="PTHR11266">
    <property type="entry name" value="PEROXISOMAL MEMBRANE PROTEIN 2, PXMP2 MPV17"/>
    <property type="match status" value="1"/>
</dbReference>
<evidence type="ECO:0000256" key="2">
    <source>
        <dbReference type="ARBA" id="ARBA00006824"/>
    </source>
</evidence>
<evidence type="ECO:0000313" key="8">
    <source>
        <dbReference type="EMBL" id="KAF7265227.1"/>
    </source>
</evidence>
<accession>A0A834I1H3</accession>
<evidence type="ECO:0000256" key="6">
    <source>
        <dbReference type="ARBA" id="ARBA00049743"/>
    </source>
</evidence>
<dbReference type="GO" id="GO:0005739">
    <property type="term" value="C:mitochondrion"/>
    <property type="evidence" value="ECO:0007669"/>
    <property type="project" value="TreeGrafter"/>
</dbReference>
<name>A0A834I1H3_RHYFE</name>
<evidence type="ECO:0000313" key="9">
    <source>
        <dbReference type="Proteomes" id="UP000625711"/>
    </source>
</evidence>
<evidence type="ECO:0000256" key="3">
    <source>
        <dbReference type="ARBA" id="ARBA00022692"/>
    </source>
</evidence>
<comment type="caution">
    <text evidence="8">The sequence shown here is derived from an EMBL/GenBank/DDBJ whole genome shotgun (WGS) entry which is preliminary data.</text>
</comment>
<dbReference type="GO" id="GO:0016020">
    <property type="term" value="C:membrane"/>
    <property type="evidence" value="ECO:0007669"/>
    <property type="project" value="UniProtKB-SubCell"/>
</dbReference>
<evidence type="ECO:0000256" key="1">
    <source>
        <dbReference type="ARBA" id="ARBA00004141"/>
    </source>
</evidence>
<dbReference type="PANTHER" id="PTHR11266:SF17">
    <property type="entry name" value="PROTEIN MPV17"/>
    <property type="match status" value="1"/>
</dbReference>
<dbReference type="AlphaFoldDB" id="A0A834I1H3"/>
<keyword evidence="3 7" id="KW-0812">Transmembrane</keyword>
<evidence type="ECO:0000256" key="4">
    <source>
        <dbReference type="ARBA" id="ARBA00022989"/>
    </source>
</evidence>
<keyword evidence="5 7" id="KW-0472">Membrane</keyword>
<feature type="transmembrane region" description="Helical" evidence="7">
    <location>
        <begin position="54"/>
        <end position="73"/>
    </location>
</feature>
<feature type="transmembrane region" description="Helical" evidence="7">
    <location>
        <begin position="152"/>
        <end position="172"/>
    </location>
</feature>
<organism evidence="8 9">
    <name type="scientific">Rhynchophorus ferrugineus</name>
    <name type="common">Red palm weevil</name>
    <name type="synonym">Curculio ferrugineus</name>
    <dbReference type="NCBI Taxonomy" id="354439"/>
    <lineage>
        <taxon>Eukaryota</taxon>
        <taxon>Metazoa</taxon>
        <taxon>Ecdysozoa</taxon>
        <taxon>Arthropoda</taxon>
        <taxon>Hexapoda</taxon>
        <taxon>Insecta</taxon>
        <taxon>Pterygota</taxon>
        <taxon>Neoptera</taxon>
        <taxon>Endopterygota</taxon>
        <taxon>Coleoptera</taxon>
        <taxon>Polyphaga</taxon>
        <taxon>Cucujiformia</taxon>
        <taxon>Curculionidae</taxon>
        <taxon>Dryophthorinae</taxon>
        <taxon>Rhynchophorus</taxon>
    </lineage>
</organism>
<proteinExistence type="inferred from homology"/>
<dbReference type="EMBL" id="JAACXV010014635">
    <property type="protein sequence ID" value="KAF7265227.1"/>
    <property type="molecule type" value="Genomic_DNA"/>
</dbReference>
<evidence type="ECO:0000256" key="7">
    <source>
        <dbReference type="RuleBase" id="RU363053"/>
    </source>
</evidence>
<dbReference type="OrthoDB" id="430207at2759"/>
<dbReference type="GO" id="GO:1901858">
    <property type="term" value="P:regulation of mitochondrial DNA metabolic process"/>
    <property type="evidence" value="ECO:0007669"/>
    <property type="project" value="TreeGrafter"/>
</dbReference>
<comment type="similarity">
    <text evidence="2 7">Belongs to the peroxisomal membrane protein PXMP2/4 family.</text>
</comment>
<dbReference type="Pfam" id="PF04117">
    <property type="entry name" value="Mpv17_PMP22"/>
    <property type="match status" value="1"/>
</dbReference>
<feature type="transmembrane region" description="Helical" evidence="7">
    <location>
        <begin position="94"/>
        <end position="112"/>
    </location>
</feature>